<dbReference type="EMBL" id="JBBWWR010000019">
    <property type="protein sequence ID" value="KAK8941907.1"/>
    <property type="molecule type" value="Genomic_DNA"/>
</dbReference>
<reference evidence="4 5" key="1">
    <citation type="journal article" date="2022" name="Nat. Plants">
        <title>Genomes of leafy and leafless Platanthera orchids illuminate the evolution of mycoheterotrophy.</title>
        <authorList>
            <person name="Li M.H."/>
            <person name="Liu K.W."/>
            <person name="Li Z."/>
            <person name="Lu H.C."/>
            <person name="Ye Q.L."/>
            <person name="Zhang D."/>
            <person name="Wang J.Y."/>
            <person name="Li Y.F."/>
            <person name="Zhong Z.M."/>
            <person name="Liu X."/>
            <person name="Yu X."/>
            <person name="Liu D.K."/>
            <person name="Tu X.D."/>
            <person name="Liu B."/>
            <person name="Hao Y."/>
            <person name="Liao X.Y."/>
            <person name="Jiang Y.T."/>
            <person name="Sun W.H."/>
            <person name="Chen J."/>
            <person name="Chen Y.Q."/>
            <person name="Ai Y."/>
            <person name="Zhai J.W."/>
            <person name="Wu S.S."/>
            <person name="Zhou Z."/>
            <person name="Hsiao Y.Y."/>
            <person name="Wu W.L."/>
            <person name="Chen Y.Y."/>
            <person name="Lin Y.F."/>
            <person name="Hsu J.L."/>
            <person name="Li C.Y."/>
            <person name="Wang Z.W."/>
            <person name="Zhao X."/>
            <person name="Zhong W.Y."/>
            <person name="Ma X.K."/>
            <person name="Ma L."/>
            <person name="Huang J."/>
            <person name="Chen G.Z."/>
            <person name="Huang M.Z."/>
            <person name="Huang L."/>
            <person name="Peng D.H."/>
            <person name="Luo Y.B."/>
            <person name="Zou S.Q."/>
            <person name="Chen S.P."/>
            <person name="Lan S."/>
            <person name="Tsai W.C."/>
            <person name="Van de Peer Y."/>
            <person name="Liu Z.J."/>
        </authorList>
    </citation>
    <scope>NUCLEOTIDE SEQUENCE [LARGE SCALE GENOMIC DNA]</scope>
    <source>
        <strain evidence="4">Lor288</strain>
    </source>
</reference>
<dbReference type="Gene3D" id="3.40.50.2000">
    <property type="entry name" value="Glycogen Phosphorylase B"/>
    <property type="match status" value="2"/>
</dbReference>
<dbReference type="InterPro" id="IPR035595">
    <property type="entry name" value="UDP_glycos_trans_CS"/>
</dbReference>
<dbReference type="Pfam" id="PF00201">
    <property type="entry name" value="UDPGT"/>
    <property type="match status" value="1"/>
</dbReference>
<dbReference type="PANTHER" id="PTHR11926">
    <property type="entry name" value="GLUCOSYL/GLUCURONOSYL TRANSFERASES"/>
    <property type="match status" value="1"/>
</dbReference>
<evidence type="ECO:0000313" key="4">
    <source>
        <dbReference type="EMBL" id="KAK8941907.1"/>
    </source>
</evidence>
<protein>
    <submittedName>
        <fullName evidence="4">UDP-glycosyltransferase 85A2</fullName>
    </submittedName>
</protein>
<keyword evidence="5" id="KW-1185">Reference proteome</keyword>
<dbReference type="PROSITE" id="PS00375">
    <property type="entry name" value="UDPGT"/>
    <property type="match status" value="1"/>
</dbReference>
<evidence type="ECO:0000256" key="2">
    <source>
        <dbReference type="ARBA" id="ARBA00022679"/>
    </source>
</evidence>
<dbReference type="InterPro" id="IPR002213">
    <property type="entry name" value="UDP_glucos_trans"/>
</dbReference>
<evidence type="ECO:0000256" key="3">
    <source>
        <dbReference type="RuleBase" id="RU003718"/>
    </source>
</evidence>
<dbReference type="CDD" id="cd03784">
    <property type="entry name" value="GT1_Gtf-like"/>
    <property type="match status" value="1"/>
</dbReference>
<sequence length="365" mass="40157">MNYEISHARTPFVVFLVFMEEVSDPGEGAVFMVFVMEFDLLADDPWSGLGAGISYESYLTNGYLQTRIDWIPGMAGIRLQDIPSFICTTDADDPMLNYDGNEAQNARTARALILNTFDPLEIHVLQALSSIFPNLYPVGPLPLLLSGQFPSEAASICSNLWKEDTTCLQWLDAQETSSVLYVNFGSITVLTASQIREFAWGLKISGFPFLWILRPDLVRNGEVEMAEITGDLEAGGKGKVARWCVQEEVLAHAAVGAFLTHCGWNSTLESVCGGVPVICWPFFAEQPTNCKYACGEWGIGVEIEGEVKRDKVAVIVREVMGGEKGEEMRKRAAKWREAARKAAEIGGSSSESLEKLIGFLRNGCT</sequence>
<evidence type="ECO:0000313" key="5">
    <source>
        <dbReference type="Proteomes" id="UP001412067"/>
    </source>
</evidence>
<comment type="caution">
    <text evidence="4">The sequence shown here is derived from an EMBL/GenBank/DDBJ whole genome shotgun (WGS) entry which is preliminary data.</text>
</comment>
<accession>A0ABR2LIH2</accession>
<evidence type="ECO:0000256" key="1">
    <source>
        <dbReference type="ARBA" id="ARBA00009995"/>
    </source>
</evidence>
<comment type="similarity">
    <text evidence="1 3">Belongs to the UDP-glycosyltransferase family.</text>
</comment>
<organism evidence="4 5">
    <name type="scientific">Platanthera guangdongensis</name>
    <dbReference type="NCBI Taxonomy" id="2320717"/>
    <lineage>
        <taxon>Eukaryota</taxon>
        <taxon>Viridiplantae</taxon>
        <taxon>Streptophyta</taxon>
        <taxon>Embryophyta</taxon>
        <taxon>Tracheophyta</taxon>
        <taxon>Spermatophyta</taxon>
        <taxon>Magnoliopsida</taxon>
        <taxon>Liliopsida</taxon>
        <taxon>Asparagales</taxon>
        <taxon>Orchidaceae</taxon>
        <taxon>Orchidoideae</taxon>
        <taxon>Orchideae</taxon>
        <taxon>Orchidinae</taxon>
        <taxon>Platanthera</taxon>
    </lineage>
</organism>
<dbReference type="PANTHER" id="PTHR11926:SF970">
    <property type="entry name" value="GLYCOSYLTRANSFERASE"/>
    <property type="match status" value="1"/>
</dbReference>
<dbReference type="SUPFAM" id="SSF53756">
    <property type="entry name" value="UDP-Glycosyltransferase/glycogen phosphorylase"/>
    <property type="match status" value="1"/>
</dbReference>
<keyword evidence="3" id="KW-0328">Glycosyltransferase</keyword>
<name>A0ABR2LIH2_9ASPA</name>
<proteinExistence type="inferred from homology"/>
<keyword evidence="2 3" id="KW-0808">Transferase</keyword>
<gene>
    <name evidence="4" type="primary">UGT85A2</name>
    <name evidence="4" type="ORF">KSP40_PGU011548</name>
</gene>
<dbReference type="Proteomes" id="UP001412067">
    <property type="component" value="Unassembled WGS sequence"/>
</dbReference>